<sequence>MISYASLVSLNFLFALVRAQTLPVHEIGVANEQYTLRVSHPTRSIHLTDPSPIGLSFEFSALPDYVNKVPSTSKCIQNLADALGSKIPVRLGGTTQNDAHYDPHLKNPVEIYNLTPADHGRPKKLTYGPEFIKLARNFSGPVTFGLTRKLNNLDNTILAAKEVVKQIDHLYAIELENEPECEN</sequence>
<feature type="chain" id="PRO_5040114768" description="Glycoside hydrolase family 79 protein" evidence="1">
    <location>
        <begin position="20"/>
        <end position="183"/>
    </location>
</feature>
<dbReference type="InterPro" id="IPR052974">
    <property type="entry name" value="GH79_Enzymes"/>
</dbReference>
<evidence type="ECO:0000313" key="3">
    <source>
        <dbReference type="Proteomes" id="UP000886653"/>
    </source>
</evidence>
<evidence type="ECO:0000313" key="2">
    <source>
        <dbReference type="EMBL" id="KAG0140673.1"/>
    </source>
</evidence>
<organism evidence="2 3">
    <name type="scientific">Cronartium quercuum f. sp. fusiforme G11</name>
    <dbReference type="NCBI Taxonomy" id="708437"/>
    <lineage>
        <taxon>Eukaryota</taxon>
        <taxon>Fungi</taxon>
        <taxon>Dikarya</taxon>
        <taxon>Basidiomycota</taxon>
        <taxon>Pucciniomycotina</taxon>
        <taxon>Pucciniomycetes</taxon>
        <taxon>Pucciniales</taxon>
        <taxon>Coleosporiaceae</taxon>
        <taxon>Cronartium</taxon>
    </lineage>
</organism>
<protein>
    <recommendedName>
        <fullName evidence="4">Glycoside hydrolase family 79 protein</fullName>
    </recommendedName>
</protein>
<feature type="signal peptide" evidence="1">
    <location>
        <begin position="1"/>
        <end position="19"/>
    </location>
</feature>
<accession>A0A9P6NAY0</accession>
<dbReference type="PANTHER" id="PTHR36183:SF2">
    <property type="entry name" value="BETA-GLUCURONIDASE C-TERMINAL DOMAIN-CONTAINING PROTEIN"/>
    <property type="match status" value="1"/>
</dbReference>
<dbReference type="PANTHER" id="PTHR36183">
    <property type="entry name" value="BETA-GLUCURONIDASE"/>
    <property type="match status" value="1"/>
</dbReference>
<gene>
    <name evidence="2" type="ORF">CROQUDRAFT_99820</name>
</gene>
<comment type="caution">
    <text evidence="2">The sequence shown here is derived from an EMBL/GenBank/DDBJ whole genome shotgun (WGS) entry which is preliminary data.</text>
</comment>
<dbReference type="Gene3D" id="3.20.20.80">
    <property type="entry name" value="Glycosidases"/>
    <property type="match status" value="1"/>
</dbReference>
<evidence type="ECO:0000256" key="1">
    <source>
        <dbReference type="SAM" id="SignalP"/>
    </source>
</evidence>
<evidence type="ECO:0008006" key="4">
    <source>
        <dbReference type="Google" id="ProtNLM"/>
    </source>
</evidence>
<reference evidence="2" key="1">
    <citation type="submission" date="2013-11" db="EMBL/GenBank/DDBJ databases">
        <title>Genome sequence of the fusiform rust pathogen reveals effectors for host alternation and coevolution with pine.</title>
        <authorList>
            <consortium name="DOE Joint Genome Institute"/>
            <person name="Smith K."/>
            <person name="Pendleton A."/>
            <person name="Kubisiak T."/>
            <person name="Anderson C."/>
            <person name="Salamov A."/>
            <person name="Aerts A."/>
            <person name="Riley R."/>
            <person name="Clum A."/>
            <person name="Lindquist E."/>
            <person name="Ence D."/>
            <person name="Campbell M."/>
            <person name="Kronenberg Z."/>
            <person name="Feau N."/>
            <person name="Dhillon B."/>
            <person name="Hamelin R."/>
            <person name="Burleigh J."/>
            <person name="Smith J."/>
            <person name="Yandell M."/>
            <person name="Nelson C."/>
            <person name="Grigoriev I."/>
            <person name="Davis J."/>
        </authorList>
    </citation>
    <scope>NUCLEOTIDE SEQUENCE</scope>
    <source>
        <strain evidence="2">G11</strain>
    </source>
</reference>
<proteinExistence type="predicted"/>
<dbReference type="EMBL" id="MU167428">
    <property type="protein sequence ID" value="KAG0140673.1"/>
    <property type="molecule type" value="Genomic_DNA"/>
</dbReference>
<name>A0A9P6NAY0_9BASI</name>
<dbReference type="AlphaFoldDB" id="A0A9P6NAY0"/>
<dbReference type="OrthoDB" id="2831684at2759"/>
<keyword evidence="3" id="KW-1185">Reference proteome</keyword>
<dbReference type="Proteomes" id="UP000886653">
    <property type="component" value="Unassembled WGS sequence"/>
</dbReference>
<keyword evidence="1" id="KW-0732">Signal</keyword>